<name>A0ABM8XV33_9BURK</name>
<dbReference type="InterPro" id="IPR017508">
    <property type="entry name" value="HipA_N1"/>
</dbReference>
<dbReference type="NCBIfam" id="TIGR03071">
    <property type="entry name" value="couple_hipA"/>
    <property type="match status" value="1"/>
</dbReference>
<evidence type="ECO:0000259" key="5">
    <source>
        <dbReference type="Pfam" id="PF07804"/>
    </source>
</evidence>
<evidence type="ECO:0000256" key="1">
    <source>
        <dbReference type="ARBA" id="ARBA00010164"/>
    </source>
</evidence>
<proteinExistence type="inferred from homology"/>
<evidence type="ECO:0000259" key="6">
    <source>
        <dbReference type="Pfam" id="PF13657"/>
    </source>
</evidence>
<accession>A0ABM8XV33</accession>
<dbReference type="CDD" id="cd17793">
    <property type="entry name" value="HipA"/>
    <property type="match status" value="1"/>
</dbReference>
<dbReference type="InterPro" id="IPR052028">
    <property type="entry name" value="HipA_Ser/Thr_kinase"/>
</dbReference>
<dbReference type="EMBL" id="CAJZAG010000012">
    <property type="protein sequence ID" value="CAG9184062.1"/>
    <property type="molecule type" value="Genomic_DNA"/>
</dbReference>
<evidence type="ECO:0000256" key="2">
    <source>
        <dbReference type="ARBA" id="ARBA00022679"/>
    </source>
</evidence>
<dbReference type="GO" id="GO:0004674">
    <property type="term" value="F:protein serine/threonine kinase activity"/>
    <property type="evidence" value="ECO:0007669"/>
    <property type="project" value="UniProtKB-EC"/>
</dbReference>
<sequence length="437" mass="47858">MQQLLVYRDKVLVGTLTDADGSMTFLYDPEWVTAGGQPLSPRLPVPAPGTENVLYDGDPVQAFFENLLPEGTIREFLGQALHISPENVVGLLEKLGGDTAGAFSILPPGVAPGAQARYVAVSRDDIRSWFRESRGVPLSLKGAGLSSLSGAQDKMAVHIGPDGQLSIPMGDAPSTHIIKPAVNYRPDVPGTSVNEAFTMRLAHAVGMEVPEVYFDAELDAAVIARYDRREAEAGQMERLHQYDLCQALGIDSKKKYEAEGGPTFADCYRYVWANSATPVPDATRLLEWVAFNLIAGNMDSHAKNLSILVDPADQRPRLSPFYDMLNTRIYENLSQRFAFKIGGENRPDWILGKHWDRFFGDIQSPPKRSRQVMTALAQRVQAKLPDVLAELLQQAPAHAKLLQKLHDKALYEAKRVESRLNPPAPSASAPLAPAPTA</sequence>
<dbReference type="PANTHER" id="PTHR37419:SF1">
    <property type="entry name" value="SERINE_THREONINE-PROTEIN KINASE TOXIN HIPA"/>
    <property type="match status" value="1"/>
</dbReference>
<evidence type="ECO:0000256" key="3">
    <source>
        <dbReference type="ARBA" id="ARBA00022777"/>
    </source>
</evidence>
<dbReference type="Pfam" id="PF07804">
    <property type="entry name" value="HipA_C"/>
    <property type="match status" value="1"/>
</dbReference>
<dbReference type="PANTHER" id="PTHR37419">
    <property type="entry name" value="SERINE/THREONINE-PROTEIN KINASE TOXIN HIPA"/>
    <property type="match status" value="1"/>
</dbReference>
<reference evidence="7 8" key="1">
    <citation type="submission" date="2021-08" db="EMBL/GenBank/DDBJ databases">
        <authorList>
            <person name="Peeters C."/>
        </authorList>
    </citation>
    <scope>NUCLEOTIDE SEQUENCE [LARGE SCALE GENOMIC DNA]</scope>
    <source>
        <strain evidence="7 8">LMG 32289</strain>
    </source>
</reference>
<keyword evidence="2 7" id="KW-0808">Transferase</keyword>
<dbReference type="RefSeq" id="WP_223994133.1">
    <property type="nucleotide sequence ID" value="NZ_CAJZAG010000012.1"/>
</dbReference>
<feature type="domain" description="HipA-like C-terminal" evidence="5">
    <location>
        <begin position="146"/>
        <end position="383"/>
    </location>
</feature>
<comment type="similarity">
    <text evidence="1">Belongs to the HipA Ser/Thr kinase family.</text>
</comment>
<evidence type="ECO:0000256" key="4">
    <source>
        <dbReference type="SAM" id="MobiDB-lite"/>
    </source>
</evidence>
<evidence type="ECO:0000313" key="7">
    <source>
        <dbReference type="EMBL" id="CAG9184062.1"/>
    </source>
</evidence>
<evidence type="ECO:0000313" key="8">
    <source>
        <dbReference type="Proteomes" id="UP000706525"/>
    </source>
</evidence>
<dbReference type="EC" id="2.7.11.1" evidence="7"/>
<dbReference type="Proteomes" id="UP000706525">
    <property type="component" value="Unassembled WGS sequence"/>
</dbReference>
<feature type="domain" description="HipA N-terminal subdomain 1" evidence="6">
    <location>
        <begin position="4"/>
        <end position="105"/>
    </location>
</feature>
<keyword evidence="8" id="KW-1185">Reference proteome</keyword>
<organism evidence="7 8">
    <name type="scientific">Cupriavidus pampae</name>
    <dbReference type="NCBI Taxonomy" id="659251"/>
    <lineage>
        <taxon>Bacteria</taxon>
        <taxon>Pseudomonadati</taxon>
        <taxon>Pseudomonadota</taxon>
        <taxon>Betaproteobacteria</taxon>
        <taxon>Burkholderiales</taxon>
        <taxon>Burkholderiaceae</taxon>
        <taxon>Cupriavidus</taxon>
    </lineage>
</organism>
<dbReference type="Pfam" id="PF13657">
    <property type="entry name" value="Couple_hipA"/>
    <property type="match status" value="1"/>
</dbReference>
<keyword evidence="3 7" id="KW-0418">Kinase</keyword>
<dbReference type="Gene3D" id="1.10.1070.20">
    <property type="match status" value="1"/>
</dbReference>
<dbReference type="InterPro" id="IPR012893">
    <property type="entry name" value="HipA-like_C"/>
</dbReference>
<comment type="caution">
    <text evidence="7">The sequence shown here is derived from an EMBL/GenBank/DDBJ whole genome shotgun (WGS) entry which is preliminary data.</text>
</comment>
<protein>
    <submittedName>
        <fullName evidence="7">Serine/threonine-protein kinase toxin HipA</fullName>
        <ecNumber evidence="7">2.7.11.1</ecNumber>
    </submittedName>
</protein>
<gene>
    <name evidence="7" type="primary">hipA_3</name>
    <name evidence="7" type="ORF">LMG32289_05499</name>
</gene>
<feature type="region of interest" description="Disordered" evidence="4">
    <location>
        <begin position="418"/>
        <end position="437"/>
    </location>
</feature>